<dbReference type="GeneTree" id="ENSGT00670000099474"/>
<evidence type="ECO:0000313" key="3">
    <source>
        <dbReference type="Proteomes" id="UP000694546"/>
    </source>
</evidence>
<accession>A0A8C5C692</accession>
<evidence type="ECO:0000256" key="1">
    <source>
        <dbReference type="SAM" id="MobiDB-lite"/>
    </source>
</evidence>
<dbReference type="PANTHER" id="PTHR15249">
    <property type="entry name" value="TRAF FAMILY MEMBER-ASSOCIATED NF-KAPPA-B ACTIVATOR"/>
    <property type="match status" value="1"/>
</dbReference>
<name>A0A8C5C692_GADMO</name>
<feature type="region of interest" description="Disordered" evidence="1">
    <location>
        <begin position="113"/>
        <end position="161"/>
    </location>
</feature>
<keyword evidence="3" id="KW-1185">Reference proteome</keyword>
<dbReference type="Ensembl" id="ENSGMOT00000035593.1">
    <property type="protein sequence ID" value="ENSGMOP00000055851.1"/>
    <property type="gene ID" value="ENSGMOG00000025241.1"/>
</dbReference>
<proteinExistence type="predicted"/>
<feature type="compositionally biased region" description="Low complexity" evidence="1">
    <location>
        <begin position="135"/>
        <end position="157"/>
    </location>
</feature>
<dbReference type="GO" id="GO:0043124">
    <property type="term" value="P:negative regulation of canonical NF-kappaB signal transduction"/>
    <property type="evidence" value="ECO:0007669"/>
    <property type="project" value="InterPro"/>
</dbReference>
<dbReference type="AlphaFoldDB" id="A0A8C5C692"/>
<evidence type="ECO:0000313" key="2">
    <source>
        <dbReference type="Ensembl" id="ENSGMOP00000055851.1"/>
    </source>
</evidence>
<organism evidence="2 3">
    <name type="scientific">Gadus morhua</name>
    <name type="common">Atlantic cod</name>
    <dbReference type="NCBI Taxonomy" id="8049"/>
    <lineage>
        <taxon>Eukaryota</taxon>
        <taxon>Metazoa</taxon>
        <taxon>Chordata</taxon>
        <taxon>Craniata</taxon>
        <taxon>Vertebrata</taxon>
        <taxon>Euteleostomi</taxon>
        <taxon>Actinopterygii</taxon>
        <taxon>Neopterygii</taxon>
        <taxon>Teleostei</taxon>
        <taxon>Neoteleostei</taxon>
        <taxon>Acanthomorphata</taxon>
        <taxon>Zeiogadaria</taxon>
        <taxon>Gadariae</taxon>
        <taxon>Gadiformes</taxon>
        <taxon>Gadoidei</taxon>
        <taxon>Gadidae</taxon>
        <taxon>Gadus</taxon>
    </lineage>
</organism>
<protein>
    <recommendedName>
        <fullName evidence="4">UBZ1-type domain-containing protein</fullName>
    </recommendedName>
</protein>
<sequence length="226" mass="24453">MEDAYNELFREFVHLRSICIRQAALLQKLSRELHKQQVSNGYLDQDGSFSGLASIPGQGSQESTAHSQEDSIPPLVATNQNAAPHTDVGHTRTAGAATFSVLLAEDMGKLGLNVPHHRQTDKDEQEEGEHPQPASPASRSPALSSSGSYHGHQSGGSKVMQPYGTASPLAWAYNPLLGSEELSNSGGAFMSEMELQSQVCEFCHAIFPGHTATRGEFLRHLHTHIT</sequence>
<reference evidence="2" key="2">
    <citation type="submission" date="2025-09" db="UniProtKB">
        <authorList>
            <consortium name="Ensembl"/>
        </authorList>
    </citation>
    <scope>IDENTIFICATION</scope>
</reference>
<feature type="region of interest" description="Disordered" evidence="1">
    <location>
        <begin position="49"/>
        <end position="70"/>
    </location>
</feature>
<reference evidence="2" key="1">
    <citation type="submission" date="2025-08" db="UniProtKB">
        <authorList>
            <consortium name="Ensembl"/>
        </authorList>
    </citation>
    <scope>IDENTIFICATION</scope>
</reference>
<dbReference type="PANTHER" id="PTHR15249:SF0">
    <property type="entry name" value="TRAF FAMILY MEMBER-ASSOCIATED NF-KAPPA-B ACTIVATOR"/>
    <property type="match status" value="1"/>
</dbReference>
<dbReference type="OMA" id="CDFCQAV"/>
<evidence type="ECO:0008006" key="4">
    <source>
        <dbReference type="Google" id="ProtNLM"/>
    </source>
</evidence>
<feature type="compositionally biased region" description="Polar residues" evidence="1">
    <location>
        <begin position="57"/>
        <end position="66"/>
    </location>
</feature>
<gene>
    <name evidence="2" type="primary">zgc:113184</name>
</gene>
<dbReference type="Proteomes" id="UP000694546">
    <property type="component" value="Chromosome 13"/>
</dbReference>
<dbReference type="InterPro" id="IPR039669">
    <property type="entry name" value="TANK"/>
</dbReference>
<dbReference type="OrthoDB" id="8769224at2759"/>